<dbReference type="RefSeq" id="WP_229570918.1">
    <property type="nucleotide sequence ID" value="NZ_AP025226.1"/>
</dbReference>
<keyword evidence="2" id="KW-1185">Reference proteome</keyword>
<dbReference type="GeneID" id="68867932"/>
<reference evidence="1 2" key="1">
    <citation type="journal article" date="2022" name="Microbiol. Resour. Announc.">
        <title>Complete Genome Sequence of the Hyperthermophilic and Acidophilic Archaeon Saccharolobus caldissimus Strain HS-3T.</title>
        <authorList>
            <person name="Sakai H.D."/>
            <person name="Kurosawa N."/>
        </authorList>
    </citation>
    <scope>NUCLEOTIDE SEQUENCE [LARGE SCALE GENOMIC DNA]</scope>
    <source>
        <strain evidence="1 2">JCM32116</strain>
    </source>
</reference>
<protein>
    <submittedName>
        <fullName evidence="1">Uncharacterized protein</fullName>
    </submittedName>
</protein>
<dbReference type="EMBL" id="AP025226">
    <property type="protein sequence ID" value="BDC00194.1"/>
    <property type="molecule type" value="Genomic_DNA"/>
</dbReference>
<proteinExistence type="predicted"/>
<accession>A0AAQ4CWL2</accession>
<organism evidence="1 2">
    <name type="scientific">Saccharolobus caldissimus</name>
    <dbReference type="NCBI Taxonomy" id="1702097"/>
    <lineage>
        <taxon>Archaea</taxon>
        <taxon>Thermoproteota</taxon>
        <taxon>Thermoprotei</taxon>
        <taxon>Sulfolobales</taxon>
        <taxon>Sulfolobaceae</taxon>
        <taxon>Saccharolobus</taxon>
    </lineage>
</organism>
<evidence type="ECO:0000313" key="2">
    <source>
        <dbReference type="Proteomes" id="UP001319921"/>
    </source>
</evidence>
<dbReference type="AlphaFoldDB" id="A0AAQ4CWL2"/>
<dbReference type="KEGG" id="scas:SACC_32100"/>
<evidence type="ECO:0000313" key="1">
    <source>
        <dbReference type="EMBL" id="BDC00194.1"/>
    </source>
</evidence>
<dbReference type="Proteomes" id="UP001319921">
    <property type="component" value="Chromosome"/>
</dbReference>
<gene>
    <name evidence="1" type="ORF">SACC_32100</name>
</gene>
<sequence length="145" mass="17310">MLSWLLGSPALPWSDLEDIFQEYNNVAVYIDNGGLIQMIKVSDIDEFYTQFSVLIHPKYFKTYKLYYIKLRKFVAFPTLREDLADYLISLKGWRGIKYYYSDEFLGAWILYDCINCRDKQRAHLQIDEKGKLKDIVNRHLEIYNS</sequence>
<name>A0AAQ4CWL2_9CREN</name>